<feature type="region of interest" description="Disordered" evidence="3">
    <location>
        <begin position="196"/>
        <end position="332"/>
    </location>
</feature>
<dbReference type="InterPro" id="IPR044560">
    <property type="entry name" value="MOase"/>
</dbReference>
<feature type="region of interest" description="Disordered" evidence="3">
    <location>
        <begin position="480"/>
        <end position="500"/>
    </location>
</feature>
<comment type="caution">
    <text evidence="4">The sequence shown here is derived from an EMBL/GenBank/DDBJ whole genome shotgun (WGS) entry which is preliminary data.</text>
</comment>
<feature type="compositionally biased region" description="Acidic residues" evidence="3">
    <location>
        <begin position="219"/>
        <end position="228"/>
    </location>
</feature>
<feature type="compositionally biased region" description="Gly residues" evidence="3">
    <location>
        <begin position="316"/>
        <end position="329"/>
    </location>
</feature>
<evidence type="ECO:0000313" key="5">
    <source>
        <dbReference type="Proteomes" id="UP000236333"/>
    </source>
</evidence>
<reference evidence="4 5" key="1">
    <citation type="journal article" date="2017" name="Mol. Biol. Evol.">
        <title>The 4-celled Tetrabaena socialis nuclear genome reveals the essential components for genetic control of cell number at the origin of multicellularity in the volvocine lineage.</title>
        <authorList>
            <person name="Featherston J."/>
            <person name="Arakaki Y."/>
            <person name="Hanschen E.R."/>
            <person name="Ferris P.J."/>
            <person name="Michod R.E."/>
            <person name="Olson B.J.S.C."/>
            <person name="Nozaki H."/>
            <person name="Durand P.M."/>
        </authorList>
    </citation>
    <scope>NUCLEOTIDE SEQUENCE [LARGE SCALE GENOMIC DNA]</scope>
    <source>
        <strain evidence="4 5">NIES-571</strain>
    </source>
</reference>
<gene>
    <name evidence="4" type="ORF">TSOC_008142</name>
</gene>
<organism evidence="4 5">
    <name type="scientific">Tetrabaena socialis</name>
    <dbReference type="NCBI Taxonomy" id="47790"/>
    <lineage>
        <taxon>Eukaryota</taxon>
        <taxon>Viridiplantae</taxon>
        <taxon>Chlorophyta</taxon>
        <taxon>core chlorophytes</taxon>
        <taxon>Chlorophyceae</taxon>
        <taxon>CS clade</taxon>
        <taxon>Chlamydomonadales</taxon>
        <taxon>Tetrabaenaceae</taxon>
        <taxon>Tetrabaena</taxon>
    </lineage>
</organism>
<accession>A0A2J7ZZA5</accession>
<feature type="region of interest" description="Disordered" evidence="3">
    <location>
        <begin position="1246"/>
        <end position="1338"/>
    </location>
</feature>
<keyword evidence="5" id="KW-1185">Reference proteome</keyword>
<feature type="compositionally biased region" description="Gly residues" evidence="3">
    <location>
        <begin position="365"/>
        <end position="381"/>
    </location>
</feature>
<sequence>MSRQDASAVSKMLDDQFAAMQLGGESGLKECPFATYAAEANEEAKEAGHAAASRARAARLAISEGPLPVARLRRASYAGRGAEASETRGSSPAPASDLSAQTAATAPPPQLASPLLSSSPLDRTPALTTPSASASSGALASALTFSEVPPLARKATPTPLDADTRANQAAARVPTPEDHPHGAALASFGIDVGDLSSGHTSGAGEEGGLVEAEGREAEEGAAAEEEADEHGGVEDRCTFAFAGHLGPGDGRSREYDSSRSAMTPSGALRGAAAVGRPWEPEAGGREGGGGGEGEGEGDDAGGERGGAAAVASRPGAGLGARGGEAGGAAAGARPGQQLVAALETLDEEEEVRHAAPHQWAPRLSSGGGDEAAGGGLGGGGGEGEGLHRCTSAPGIVGGPGARASPFTAESLLRTGSMASVDAAALSPAAAPSAPLLSRGSSAAAGSAGGAPQVLSLQQRPVSGGVAEARRQRPHHVQLSPSFAIGTGAGDSPDSRAGPGGLTRHLSLGRAARAAVAATGGHPGTGSSGVTLRLIRQPSSRWTSVASAELQRPPSAAAAAAVAAVAGRGVLGMAQAAGSGRSAGEAMGETLPGVRRSWASLQDLAGQQRALEAFGPLEEGAGGLCTRGPGSTASSAAVCSRAATEELLVEYRVRLLAGFKRFFHEQTLEGVLSHSGCRLLCHCCDEALHQPSSPLDLWGTAEREVVGPGVVQWQAWAHLGLRRAMQRVRAVGWLPSPLKALLVRPLRLAADMLSSALSRVMLVSMEVAVELAAALSDGSPQLQWLRYAGPAGQAIWSEVQHQAELVRRFILDRVVEAPDRFQATQSHRAALALLRQQVAFVRSMHKTGLVSLDEAEALKEPIERRIWRLEARGPRWQQPSLSKVLASCALMRAVPPAGLDWLRAAGDLRPFARGADLTPLIANGGIFIVVLGTVRVTLTGEQPAASRVGAAAAASAAAAAAAAAASGPSAAGSGGAALGPGASLEPSALQFYVGVGGIVGMSSALVGRAVPGMAVASAVAEGNALGKGPIVFSLPPAAVQQIRARAAAGQPAFKLLLLNGYRCALYDTLPHREEVVSFGTSVVEVLDEQPPSTTGGGGGGGVAVRLSDGRTVYGSALVGADGVGSAVARHLQLPGTRYSGYVACRGVAEFPEGSGSGFGSGSGPGLPPDTIRQIWGAGVRAGLYPVTPTTYYWFTCFNAAGCLERAAEIVEAVRQGIKAASLVVLNPGAPFTQRSTLVLVNGSLMQCREPQPPRHHAAGAADDRRPAPSAAAPGNGTAPPGGPPSEALQRSRSKSSAHLSAAAGGAGPGGLEPADGAGPSGGAGSEALQRSRSKSTAHLSAAAAEAVRSMPVFKPPTILLWLPDHLEPAVARVFRQSDSMHYAAGPLGATVLVCGGLAVATAAEET</sequence>
<feature type="compositionally biased region" description="Polar residues" evidence="3">
    <location>
        <begin position="1287"/>
        <end position="1297"/>
    </location>
</feature>
<dbReference type="Gene3D" id="3.50.50.60">
    <property type="entry name" value="FAD/NAD(P)-binding domain"/>
    <property type="match status" value="1"/>
</dbReference>
<feature type="region of interest" description="Disordered" evidence="3">
    <location>
        <begin position="431"/>
        <end position="455"/>
    </location>
</feature>
<proteinExistence type="predicted"/>
<feature type="region of interest" description="Disordered" evidence="3">
    <location>
        <begin position="346"/>
        <end position="381"/>
    </location>
</feature>
<keyword evidence="1" id="KW-0560">Oxidoreductase</keyword>
<name>A0A2J7ZZA5_9CHLO</name>
<evidence type="ECO:0000256" key="3">
    <source>
        <dbReference type="SAM" id="MobiDB-lite"/>
    </source>
</evidence>
<dbReference type="EMBL" id="PGGS01000295">
    <property type="protein sequence ID" value="PNH05576.1"/>
    <property type="molecule type" value="Genomic_DNA"/>
</dbReference>
<dbReference type="InterPro" id="IPR036188">
    <property type="entry name" value="FAD/NAD-bd_sf"/>
</dbReference>
<feature type="compositionally biased region" description="Low complexity" evidence="3">
    <location>
        <begin position="306"/>
        <end position="315"/>
    </location>
</feature>
<evidence type="ECO:0000256" key="1">
    <source>
        <dbReference type="ARBA" id="ARBA00023002"/>
    </source>
</evidence>
<feature type="compositionally biased region" description="Low complexity" evidence="3">
    <location>
        <begin position="431"/>
        <end position="451"/>
    </location>
</feature>
<feature type="compositionally biased region" description="Low complexity" evidence="3">
    <location>
        <begin position="1266"/>
        <end position="1277"/>
    </location>
</feature>
<evidence type="ECO:0000256" key="2">
    <source>
        <dbReference type="ARBA" id="ARBA00023033"/>
    </source>
</evidence>
<dbReference type="SUPFAM" id="SSF51905">
    <property type="entry name" value="FAD/NAD(P)-binding domain"/>
    <property type="match status" value="1"/>
</dbReference>
<protein>
    <submittedName>
        <fullName evidence="4">Uncharacterized protein</fullName>
    </submittedName>
</protein>
<dbReference type="PANTHER" id="PTHR45934:SF9">
    <property type="entry name" value="FAD_NAD(P)-BINDING OXIDOREDUCTASE FAMILY PROTEIN"/>
    <property type="match status" value="1"/>
</dbReference>
<dbReference type="GO" id="GO:0004497">
    <property type="term" value="F:monooxygenase activity"/>
    <property type="evidence" value="ECO:0007669"/>
    <property type="project" value="UniProtKB-KW"/>
</dbReference>
<dbReference type="OrthoDB" id="441412at2759"/>
<feature type="region of interest" description="Disordered" evidence="3">
    <location>
        <begin position="78"/>
        <end position="134"/>
    </location>
</feature>
<feature type="region of interest" description="Disordered" evidence="3">
    <location>
        <begin position="150"/>
        <end position="184"/>
    </location>
</feature>
<feature type="compositionally biased region" description="Low complexity" evidence="3">
    <location>
        <begin position="112"/>
        <end position="134"/>
    </location>
</feature>
<keyword evidence="2" id="KW-0503">Monooxygenase</keyword>
<evidence type="ECO:0000313" key="4">
    <source>
        <dbReference type="EMBL" id="PNH05576.1"/>
    </source>
</evidence>
<dbReference type="PANTHER" id="PTHR45934">
    <property type="entry name" value="FAD/NAD(P)-BINDING OXIDOREDUCTASE FAMILY PROTEIN"/>
    <property type="match status" value="1"/>
</dbReference>
<dbReference type="Proteomes" id="UP000236333">
    <property type="component" value="Unassembled WGS sequence"/>
</dbReference>